<dbReference type="InterPro" id="IPR028161">
    <property type="entry name" value="Met8-like"/>
</dbReference>
<dbReference type="SUPFAM" id="SSF51735">
    <property type="entry name" value="NAD(P)-binding Rossmann-fold domains"/>
    <property type="match status" value="1"/>
</dbReference>
<keyword evidence="4" id="KW-0520">NAD</keyword>
<dbReference type="Gene3D" id="3.40.50.720">
    <property type="entry name" value="NAD(P)-binding Rossmann-like Domain"/>
    <property type="match status" value="1"/>
</dbReference>
<protein>
    <recommendedName>
        <fullName evidence="2">precorrin-2 dehydrogenase</fullName>
        <ecNumber evidence="2">1.3.1.76</ecNumber>
    </recommendedName>
</protein>
<evidence type="ECO:0000256" key="4">
    <source>
        <dbReference type="ARBA" id="ARBA00023027"/>
    </source>
</evidence>
<evidence type="ECO:0000256" key="2">
    <source>
        <dbReference type="ARBA" id="ARBA00012400"/>
    </source>
</evidence>
<dbReference type="RefSeq" id="WP_305024105.1">
    <property type="nucleotide sequence ID" value="NZ_JAUQTB010000005.1"/>
</dbReference>
<dbReference type="InterPro" id="IPR006367">
    <property type="entry name" value="Sirohaem_synthase_N"/>
</dbReference>
<dbReference type="Proteomes" id="UP001240171">
    <property type="component" value="Unassembled WGS sequence"/>
</dbReference>
<dbReference type="SUPFAM" id="SSF75615">
    <property type="entry name" value="Siroheme synthase middle domains-like"/>
    <property type="match status" value="1"/>
</dbReference>
<sequence>MAELLPLMIRCEGRRVVIVGGGRVAERKVHGLLAAEAKITVVSPSASDDIRAWADEGRLRWVNRDYMTGDLQGAFLVYAATDQRDLNERVASEAGKAGILVNVAHDGQYGSFMTPSVVRRGRLTLAVSTSGAGPAVSKRITTCLEELFGPEYEAYMDLLYQMRLVIREKVSSPEARSRLLKQMAGEAFFERYMLTQESWSRQQIEAWIAQNQEE</sequence>
<evidence type="ECO:0000256" key="3">
    <source>
        <dbReference type="ARBA" id="ARBA00023002"/>
    </source>
</evidence>
<keyword evidence="5" id="KW-0627">Porphyrin biosynthesis</keyword>
<dbReference type="PANTHER" id="PTHR35330">
    <property type="entry name" value="SIROHEME BIOSYNTHESIS PROTEIN MET8"/>
    <property type="match status" value="1"/>
</dbReference>
<comment type="caution">
    <text evidence="7">The sequence shown here is derived from an EMBL/GenBank/DDBJ whole genome shotgun (WGS) entry which is preliminary data.</text>
</comment>
<comment type="pathway">
    <text evidence="1">Porphyrin-containing compound metabolism; siroheme biosynthesis; sirohydrochlorin from precorrin-2: step 1/1.</text>
</comment>
<evidence type="ECO:0000313" key="8">
    <source>
        <dbReference type="Proteomes" id="UP001240171"/>
    </source>
</evidence>
<keyword evidence="3" id="KW-0560">Oxidoreductase</keyword>
<keyword evidence="8" id="KW-1185">Reference proteome</keyword>
<gene>
    <name evidence="7" type="ORF">Q5741_10780</name>
</gene>
<proteinExistence type="predicted"/>
<evidence type="ECO:0000256" key="5">
    <source>
        <dbReference type="ARBA" id="ARBA00023244"/>
    </source>
</evidence>
<organism evidence="7 8">
    <name type="scientific">Paenibacillus lacisoli</name>
    <dbReference type="NCBI Taxonomy" id="3064525"/>
    <lineage>
        <taxon>Bacteria</taxon>
        <taxon>Bacillati</taxon>
        <taxon>Bacillota</taxon>
        <taxon>Bacilli</taxon>
        <taxon>Bacillales</taxon>
        <taxon>Paenibacillaceae</taxon>
        <taxon>Paenibacillus</taxon>
    </lineage>
</organism>
<dbReference type="Gene3D" id="1.10.8.610">
    <property type="entry name" value="SirC, precorrin-2 dehydrogenase, C-terminal helical domain-like"/>
    <property type="match status" value="1"/>
</dbReference>
<dbReference type="EC" id="1.3.1.76" evidence="2"/>
<evidence type="ECO:0000313" key="7">
    <source>
        <dbReference type="EMBL" id="MDO7906900.1"/>
    </source>
</evidence>
<dbReference type="PANTHER" id="PTHR35330:SF1">
    <property type="entry name" value="SIROHEME BIOSYNTHESIS PROTEIN MET8"/>
    <property type="match status" value="1"/>
</dbReference>
<dbReference type="EMBL" id="JAUQTB010000005">
    <property type="protein sequence ID" value="MDO7906900.1"/>
    <property type="molecule type" value="Genomic_DNA"/>
</dbReference>
<name>A0ABT9CCB2_9BACL</name>
<evidence type="ECO:0000256" key="6">
    <source>
        <dbReference type="ARBA" id="ARBA00047561"/>
    </source>
</evidence>
<dbReference type="Pfam" id="PF13241">
    <property type="entry name" value="NAD_binding_7"/>
    <property type="match status" value="1"/>
</dbReference>
<dbReference type="InterPro" id="IPR042518">
    <property type="entry name" value="SirC_C"/>
</dbReference>
<comment type="catalytic activity">
    <reaction evidence="6">
        <text>precorrin-2 + NAD(+) = sirohydrochlorin + NADH + 2 H(+)</text>
        <dbReference type="Rhea" id="RHEA:15613"/>
        <dbReference type="ChEBI" id="CHEBI:15378"/>
        <dbReference type="ChEBI" id="CHEBI:57540"/>
        <dbReference type="ChEBI" id="CHEBI:57945"/>
        <dbReference type="ChEBI" id="CHEBI:58351"/>
        <dbReference type="ChEBI" id="CHEBI:58827"/>
        <dbReference type="EC" id="1.3.1.76"/>
    </reaction>
</comment>
<dbReference type="NCBIfam" id="TIGR01470">
    <property type="entry name" value="cysG_Nterm"/>
    <property type="match status" value="1"/>
</dbReference>
<reference evidence="7 8" key="1">
    <citation type="submission" date="2023-07" db="EMBL/GenBank/DDBJ databases">
        <title>Paenibacillus sp. JX-17 nov. isolated from soil.</title>
        <authorList>
            <person name="Wan Y."/>
            <person name="Liu B."/>
        </authorList>
    </citation>
    <scope>NUCLEOTIDE SEQUENCE [LARGE SCALE GENOMIC DNA]</scope>
    <source>
        <strain evidence="7 8">JX-17</strain>
    </source>
</reference>
<accession>A0ABT9CCB2</accession>
<dbReference type="InterPro" id="IPR036291">
    <property type="entry name" value="NAD(P)-bd_dom_sf"/>
</dbReference>
<evidence type="ECO:0000256" key="1">
    <source>
        <dbReference type="ARBA" id="ARBA00005010"/>
    </source>
</evidence>